<dbReference type="Proteomes" id="UP000832041">
    <property type="component" value="Chromosome"/>
</dbReference>
<sequence>MAETPSRSVTISAIAAEAGVSAPTVSRVLNGRGDVAPETRERIENLLRARGYRRRGSRAGGERRGGERIGLFDLVFNDLDSPWAVEIIRGVEDAAHSMGSGIAVSAIHRQASSTRQWLQNVRSRASDGAVLVTTDLDSDLRTELDELHIPVVVIDPVGLSDLTVPTIGCTNWAGGLSATSHLIDLGHRRIAFVAGRPELWCSRARLDGYRAGMETAGLDVDPELVVPGQFDYESGFRAGERLFDLAEPPTAVFAASDQMALGVYEALRQRGLRVPDDVSVVGFDDLPQARWSSPPLTTVRQPLDDMGRLAVRTLRRLMDSEEIESPRVELATELVVRDSTAPLLSVAKK</sequence>
<dbReference type="PANTHER" id="PTHR30146">
    <property type="entry name" value="LACI-RELATED TRANSCRIPTIONAL REPRESSOR"/>
    <property type="match status" value="1"/>
</dbReference>
<keyword evidence="2" id="KW-0238">DNA-binding</keyword>
<evidence type="ECO:0000256" key="1">
    <source>
        <dbReference type="ARBA" id="ARBA00023015"/>
    </source>
</evidence>
<evidence type="ECO:0000256" key="3">
    <source>
        <dbReference type="ARBA" id="ARBA00023163"/>
    </source>
</evidence>
<dbReference type="InterPro" id="IPR000843">
    <property type="entry name" value="HTH_LacI"/>
</dbReference>
<dbReference type="SUPFAM" id="SSF47413">
    <property type="entry name" value="lambda repressor-like DNA-binding domains"/>
    <property type="match status" value="1"/>
</dbReference>
<evidence type="ECO:0000259" key="4">
    <source>
        <dbReference type="PROSITE" id="PS50932"/>
    </source>
</evidence>
<dbReference type="Pfam" id="PF00356">
    <property type="entry name" value="LacI"/>
    <property type="match status" value="1"/>
</dbReference>
<gene>
    <name evidence="5" type="ORF">FOF52_14480</name>
</gene>
<dbReference type="RefSeq" id="WP_248590498.1">
    <property type="nucleotide sequence ID" value="NZ_BAABEB010000005.1"/>
</dbReference>
<dbReference type="SMART" id="SM00354">
    <property type="entry name" value="HTH_LACI"/>
    <property type="match status" value="1"/>
</dbReference>
<dbReference type="EMBL" id="CP051627">
    <property type="protein sequence ID" value="UPT22020.1"/>
    <property type="molecule type" value="Genomic_DNA"/>
</dbReference>
<organism evidence="5 6">
    <name type="scientific">Thermobifida alba</name>
    <name type="common">Thermomonospora alba</name>
    <dbReference type="NCBI Taxonomy" id="53522"/>
    <lineage>
        <taxon>Bacteria</taxon>
        <taxon>Bacillati</taxon>
        <taxon>Actinomycetota</taxon>
        <taxon>Actinomycetes</taxon>
        <taxon>Streptosporangiales</taxon>
        <taxon>Nocardiopsidaceae</taxon>
        <taxon>Thermobifida</taxon>
    </lineage>
</organism>
<evidence type="ECO:0000256" key="2">
    <source>
        <dbReference type="ARBA" id="ARBA00023125"/>
    </source>
</evidence>
<accession>A0ABY4L2W4</accession>
<dbReference type="SUPFAM" id="SSF53822">
    <property type="entry name" value="Periplasmic binding protein-like I"/>
    <property type="match status" value="1"/>
</dbReference>
<proteinExistence type="predicted"/>
<dbReference type="Pfam" id="PF13377">
    <property type="entry name" value="Peripla_BP_3"/>
    <property type="match status" value="1"/>
</dbReference>
<feature type="domain" description="HTH lacI-type" evidence="4">
    <location>
        <begin position="9"/>
        <end position="59"/>
    </location>
</feature>
<protein>
    <submittedName>
        <fullName evidence="5">LacI family transcriptional regulator</fullName>
    </submittedName>
</protein>
<keyword evidence="6" id="KW-1185">Reference proteome</keyword>
<dbReference type="CDD" id="cd01392">
    <property type="entry name" value="HTH_LacI"/>
    <property type="match status" value="1"/>
</dbReference>
<dbReference type="Gene3D" id="1.10.260.40">
    <property type="entry name" value="lambda repressor-like DNA-binding domains"/>
    <property type="match status" value="1"/>
</dbReference>
<dbReference type="PROSITE" id="PS50932">
    <property type="entry name" value="HTH_LACI_2"/>
    <property type="match status" value="1"/>
</dbReference>
<name>A0ABY4L2W4_THEAE</name>
<evidence type="ECO:0000313" key="5">
    <source>
        <dbReference type="EMBL" id="UPT22020.1"/>
    </source>
</evidence>
<dbReference type="PANTHER" id="PTHR30146:SF153">
    <property type="entry name" value="LACTOSE OPERON REPRESSOR"/>
    <property type="match status" value="1"/>
</dbReference>
<dbReference type="CDD" id="cd06296">
    <property type="entry name" value="PBP1_CatR-like"/>
    <property type="match status" value="1"/>
</dbReference>
<reference evidence="5 6" key="1">
    <citation type="submission" date="2020-04" db="EMBL/GenBank/DDBJ databases">
        <title>Thermobifida alba genome sequencing and assembly.</title>
        <authorList>
            <person name="Luzics S."/>
            <person name="Horvath B."/>
            <person name="Nagy I."/>
            <person name="Toth A."/>
            <person name="Nagy I."/>
            <person name="Kukolya J."/>
        </authorList>
    </citation>
    <scope>NUCLEOTIDE SEQUENCE [LARGE SCALE GENOMIC DNA]</scope>
    <source>
        <strain evidence="5 6">DSM 43795</strain>
    </source>
</reference>
<dbReference type="InterPro" id="IPR010982">
    <property type="entry name" value="Lambda_DNA-bd_dom_sf"/>
</dbReference>
<dbReference type="InterPro" id="IPR046335">
    <property type="entry name" value="LacI/GalR-like_sensor"/>
</dbReference>
<dbReference type="InterPro" id="IPR028082">
    <property type="entry name" value="Peripla_BP_I"/>
</dbReference>
<dbReference type="Gene3D" id="3.40.50.2300">
    <property type="match status" value="2"/>
</dbReference>
<evidence type="ECO:0000313" key="6">
    <source>
        <dbReference type="Proteomes" id="UP000832041"/>
    </source>
</evidence>
<keyword evidence="3" id="KW-0804">Transcription</keyword>
<keyword evidence="1" id="KW-0805">Transcription regulation</keyword>